<dbReference type="PANTHER" id="PTHR35004:SF6">
    <property type="entry name" value="TRANSPOSASE"/>
    <property type="match status" value="1"/>
</dbReference>
<dbReference type="Proteomes" id="UP000216133">
    <property type="component" value="Unassembled WGS sequence"/>
</dbReference>
<name>A0A268RJM8_SHOCL</name>
<dbReference type="GO" id="GO:0003676">
    <property type="term" value="F:nucleic acid binding"/>
    <property type="evidence" value="ECO:0007669"/>
    <property type="project" value="InterPro"/>
</dbReference>
<organism evidence="2 3">
    <name type="scientific">Shouchella clausii</name>
    <name type="common">Alkalihalobacillus clausii</name>
    <dbReference type="NCBI Taxonomy" id="79880"/>
    <lineage>
        <taxon>Bacteria</taxon>
        <taxon>Bacillati</taxon>
        <taxon>Bacillota</taxon>
        <taxon>Bacilli</taxon>
        <taxon>Bacillales</taxon>
        <taxon>Bacillaceae</taxon>
        <taxon>Shouchella</taxon>
    </lineage>
</organism>
<protein>
    <submittedName>
        <fullName evidence="2">IS21 family transposase</fullName>
    </submittedName>
</protein>
<feature type="non-terminal residue" evidence="2">
    <location>
        <position position="1"/>
    </location>
</feature>
<comment type="caution">
    <text evidence="2">The sequence shown here is derived from an EMBL/GenBank/DDBJ whole genome shotgun (WGS) entry which is preliminary data.</text>
</comment>
<dbReference type="SUPFAM" id="SSF53098">
    <property type="entry name" value="Ribonuclease H-like"/>
    <property type="match status" value="1"/>
</dbReference>
<feature type="domain" description="Integrase catalytic" evidence="1">
    <location>
        <begin position="1"/>
        <end position="122"/>
    </location>
</feature>
<evidence type="ECO:0000259" key="1">
    <source>
        <dbReference type="PROSITE" id="PS50994"/>
    </source>
</evidence>
<reference evidence="2 3" key="1">
    <citation type="submission" date="2017-07" db="EMBL/GenBank/DDBJ databases">
        <title>Isolation and whole genome analysis of endospore-forming bacteria from heroin.</title>
        <authorList>
            <person name="Kalinowski J."/>
            <person name="Ahrens B."/>
            <person name="Al-Dilaimi A."/>
            <person name="Winkler A."/>
            <person name="Wibberg D."/>
            <person name="Schleenbecker U."/>
            <person name="Ruckert C."/>
            <person name="Wolfel R."/>
            <person name="Grass G."/>
        </authorList>
    </citation>
    <scope>NUCLEOTIDE SEQUENCE [LARGE SCALE GENOMIC DNA]</scope>
    <source>
        <strain evidence="2 3">7523-2</strain>
    </source>
</reference>
<dbReference type="AlphaFoldDB" id="A0A268RJM8"/>
<dbReference type="Gene3D" id="3.30.420.10">
    <property type="entry name" value="Ribonuclease H-like superfamily/Ribonuclease H"/>
    <property type="match status" value="1"/>
</dbReference>
<dbReference type="InterPro" id="IPR036397">
    <property type="entry name" value="RNaseH_sf"/>
</dbReference>
<gene>
    <name evidence="2" type="ORF">CHH61_23020</name>
</gene>
<sequence>KYMEWQTRPFTTRDAIRCHENAFQFYGGRTEEIVYDQDHLITVSENAGQLLLTAEFQSYVNERKFKIHLCRRADPESKGMIENVVKYIKGNFADSRVFSDIGDWNHRALQWLQRTGNHQVHQ</sequence>
<dbReference type="GO" id="GO:0015074">
    <property type="term" value="P:DNA integration"/>
    <property type="evidence" value="ECO:0007669"/>
    <property type="project" value="InterPro"/>
</dbReference>
<evidence type="ECO:0000313" key="2">
    <source>
        <dbReference type="EMBL" id="PAF20439.1"/>
    </source>
</evidence>
<dbReference type="PROSITE" id="PS50994">
    <property type="entry name" value="INTEGRASE"/>
    <property type="match status" value="1"/>
</dbReference>
<accession>A0A268RJM8</accession>
<dbReference type="InterPro" id="IPR001584">
    <property type="entry name" value="Integrase_cat-core"/>
</dbReference>
<dbReference type="EMBL" id="NPBS01000258">
    <property type="protein sequence ID" value="PAF20439.1"/>
    <property type="molecule type" value="Genomic_DNA"/>
</dbReference>
<dbReference type="InterPro" id="IPR012337">
    <property type="entry name" value="RNaseH-like_sf"/>
</dbReference>
<proteinExistence type="predicted"/>
<evidence type="ECO:0000313" key="3">
    <source>
        <dbReference type="Proteomes" id="UP000216133"/>
    </source>
</evidence>
<feature type="non-terminal residue" evidence="2">
    <location>
        <position position="122"/>
    </location>
</feature>
<dbReference type="PANTHER" id="PTHR35004">
    <property type="entry name" value="TRANSPOSASE RV3428C-RELATED"/>
    <property type="match status" value="1"/>
</dbReference>